<reference evidence="1" key="1">
    <citation type="journal article" date="2014" name="Front. Microbiol.">
        <title>High frequency of phylogenetically diverse reductive dehalogenase-homologous genes in deep subseafloor sedimentary metagenomes.</title>
        <authorList>
            <person name="Kawai M."/>
            <person name="Futagami T."/>
            <person name="Toyoda A."/>
            <person name="Takaki Y."/>
            <person name="Nishi S."/>
            <person name="Hori S."/>
            <person name="Arai W."/>
            <person name="Tsubouchi T."/>
            <person name="Morono Y."/>
            <person name="Uchiyama I."/>
            <person name="Ito T."/>
            <person name="Fujiyama A."/>
            <person name="Inagaki F."/>
            <person name="Takami H."/>
        </authorList>
    </citation>
    <scope>NUCLEOTIDE SEQUENCE</scope>
    <source>
        <strain evidence="1">Expedition CK06-06</strain>
    </source>
</reference>
<sequence length="40" mass="4858">MVNKSIWDRTVEVEENAYYWHGKPMLYEPIIEPDLNNYTV</sequence>
<feature type="non-terminal residue" evidence="1">
    <location>
        <position position="40"/>
    </location>
</feature>
<evidence type="ECO:0000313" key="1">
    <source>
        <dbReference type="EMBL" id="GAI90948.1"/>
    </source>
</evidence>
<gene>
    <name evidence="1" type="ORF">S12H4_38283</name>
</gene>
<accession>X1SDB8</accession>
<organism evidence="1">
    <name type="scientific">marine sediment metagenome</name>
    <dbReference type="NCBI Taxonomy" id="412755"/>
    <lineage>
        <taxon>unclassified sequences</taxon>
        <taxon>metagenomes</taxon>
        <taxon>ecological metagenomes</taxon>
    </lineage>
</organism>
<proteinExistence type="predicted"/>
<dbReference type="AlphaFoldDB" id="X1SDB8"/>
<name>X1SDB8_9ZZZZ</name>
<comment type="caution">
    <text evidence="1">The sequence shown here is derived from an EMBL/GenBank/DDBJ whole genome shotgun (WGS) entry which is preliminary data.</text>
</comment>
<dbReference type="EMBL" id="BARW01023028">
    <property type="protein sequence ID" value="GAI90948.1"/>
    <property type="molecule type" value="Genomic_DNA"/>
</dbReference>
<protein>
    <submittedName>
        <fullName evidence="1">Uncharacterized protein</fullName>
    </submittedName>
</protein>